<dbReference type="InterPro" id="IPR052421">
    <property type="entry name" value="PCW_Enzyme_Inhibitor"/>
</dbReference>
<comment type="similarity">
    <text evidence="3">Belongs to the PMEI family.</text>
</comment>
<evidence type="ECO:0000313" key="6">
    <source>
        <dbReference type="EMBL" id="PSS03116.1"/>
    </source>
</evidence>
<dbReference type="OrthoDB" id="764172at2759"/>
<keyword evidence="2" id="KW-1015">Disulfide bond</keyword>
<dbReference type="GO" id="GO:0046910">
    <property type="term" value="F:pectinesterase inhibitor activity"/>
    <property type="evidence" value="ECO:0007669"/>
    <property type="project" value="InterPro"/>
</dbReference>
<dbReference type="FunCoup" id="A0A2R6Q769">
    <property type="interactions" value="16"/>
</dbReference>
<evidence type="ECO:0000256" key="1">
    <source>
        <dbReference type="ARBA" id="ARBA00022729"/>
    </source>
</evidence>
<dbReference type="FunFam" id="1.20.140.40:FF:000008">
    <property type="entry name" value="Invertase/pectin methylesterase inhibitor family protein"/>
    <property type="match status" value="1"/>
</dbReference>
<evidence type="ECO:0000256" key="4">
    <source>
        <dbReference type="SAM" id="SignalP"/>
    </source>
</evidence>
<dbReference type="Pfam" id="PF04043">
    <property type="entry name" value="PMEI"/>
    <property type="match status" value="1"/>
</dbReference>
<organism evidence="6 7">
    <name type="scientific">Actinidia chinensis var. chinensis</name>
    <name type="common">Chinese soft-hair kiwi</name>
    <dbReference type="NCBI Taxonomy" id="1590841"/>
    <lineage>
        <taxon>Eukaryota</taxon>
        <taxon>Viridiplantae</taxon>
        <taxon>Streptophyta</taxon>
        <taxon>Embryophyta</taxon>
        <taxon>Tracheophyta</taxon>
        <taxon>Spermatophyta</taxon>
        <taxon>Magnoliopsida</taxon>
        <taxon>eudicotyledons</taxon>
        <taxon>Gunneridae</taxon>
        <taxon>Pentapetalae</taxon>
        <taxon>asterids</taxon>
        <taxon>Ericales</taxon>
        <taxon>Actinidiaceae</taxon>
        <taxon>Actinidia</taxon>
    </lineage>
</organism>
<dbReference type="InParanoid" id="A0A2R6Q769"/>
<dbReference type="EMBL" id="NKQK01000019">
    <property type="protein sequence ID" value="PSS03116.1"/>
    <property type="molecule type" value="Genomic_DNA"/>
</dbReference>
<dbReference type="STRING" id="1590841.A0A2R6Q769"/>
<dbReference type="Proteomes" id="UP000241394">
    <property type="component" value="Chromosome LG19"/>
</dbReference>
<dbReference type="AlphaFoldDB" id="A0A2R6Q769"/>
<gene>
    <name evidence="6" type="ORF">CEY00_Acc21499</name>
</gene>
<dbReference type="OMA" id="QYTINIA"/>
<name>A0A2R6Q769_ACTCC</name>
<dbReference type="CDD" id="cd15797">
    <property type="entry name" value="PMEI"/>
    <property type="match status" value="1"/>
</dbReference>
<dbReference type="InterPro" id="IPR034086">
    <property type="entry name" value="PMEI_plant"/>
</dbReference>
<dbReference type="Gene3D" id="1.20.140.40">
    <property type="entry name" value="Invertase/pectin methylesterase inhibitor family protein"/>
    <property type="match status" value="1"/>
</dbReference>
<dbReference type="PANTHER" id="PTHR36710:SF4">
    <property type="entry name" value="PLANT INVERTASE_PECTIN METHYLESTERASE INHIBITOR SUPERFAMILY PROTEIN"/>
    <property type="match status" value="1"/>
</dbReference>
<feature type="signal peptide" evidence="4">
    <location>
        <begin position="1"/>
        <end position="27"/>
    </location>
</feature>
<dbReference type="SMART" id="SM00856">
    <property type="entry name" value="PMEI"/>
    <property type="match status" value="1"/>
</dbReference>
<feature type="chain" id="PRO_5015332303" evidence="4">
    <location>
        <begin position="28"/>
        <end position="187"/>
    </location>
</feature>
<sequence length="187" mass="20519">MRFLGSTTSFLVSLVLFVILFVNLASANELQVKVTNALLEEICSATSDANFCLQVLKSNPRTASIDLRGLALISLDLTEASATKTYATINALIKQEPNAQPKSRYVFCSRKFASAIGELGVARRYWQIGDYKGVYNQVSGAVEDVENCGDEFEVPPPVPIQLRQKINDFGKLGVIVLVIAQRVPTLY</sequence>
<keyword evidence="1 4" id="KW-0732">Signal</keyword>
<reference evidence="7" key="2">
    <citation type="journal article" date="2018" name="BMC Genomics">
        <title>A manually annotated Actinidia chinensis var. chinensis (kiwifruit) genome highlights the challenges associated with draft genomes and gene prediction in plants.</title>
        <authorList>
            <person name="Pilkington S.M."/>
            <person name="Crowhurst R."/>
            <person name="Hilario E."/>
            <person name="Nardozza S."/>
            <person name="Fraser L."/>
            <person name="Peng Y."/>
            <person name="Gunaseelan K."/>
            <person name="Simpson R."/>
            <person name="Tahir J."/>
            <person name="Deroles S.C."/>
            <person name="Templeton K."/>
            <person name="Luo Z."/>
            <person name="Davy M."/>
            <person name="Cheng C."/>
            <person name="McNeilage M."/>
            <person name="Scaglione D."/>
            <person name="Liu Y."/>
            <person name="Zhang Q."/>
            <person name="Datson P."/>
            <person name="De Silva N."/>
            <person name="Gardiner S.E."/>
            <person name="Bassett H."/>
            <person name="Chagne D."/>
            <person name="McCallum J."/>
            <person name="Dzierzon H."/>
            <person name="Deng C."/>
            <person name="Wang Y.Y."/>
            <person name="Barron L."/>
            <person name="Manako K."/>
            <person name="Bowen J."/>
            <person name="Foster T.M."/>
            <person name="Erridge Z.A."/>
            <person name="Tiffin H."/>
            <person name="Waite C.N."/>
            <person name="Davies K.M."/>
            <person name="Grierson E.P."/>
            <person name="Laing W.A."/>
            <person name="Kirk R."/>
            <person name="Chen X."/>
            <person name="Wood M."/>
            <person name="Montefiori M."/>
            <person name="Brummell D.A."/>
            <person name="Schwinn K.E."/>
            <person name="Catanach A."/>
            <person name="Fullerton C."/>
            <person name="Li D."/>
            <person name="Meiyalaghan S."/>
            <person name="Nieuwenhuizen N."/>
            <person name="Read N."/>
            <person name="Prakash R."/>
            <person name="Hunter D."/>
            <person name="Zhang H."/>
            <person name="McKenzie M."/>
            <person name="Knabel M."/>
            <person name="Harris A."/>
            <person name="Allan A.C."/>
            <person name="Gleave A."/>
            <person name="Chen A."/>
            <person name="Janssen B.J."/>
            <person name="Plunkett B."/>
            <person name="Ampomah-Dwamena C."/>
            <person name="Voogd C."/>
            <person name="Leif D."/>
            <person name="Lafferty D."/>
            <person name="Souleyre E.J.F."/>
            <person name="Varkonyi-Gasic E."/>
            <person name="Gambi F."/>
            <person name="Hanley J."/>
            <person name="Yao J.L."/>
            <person name="Cheung J."/>
            <person name="David K.M."/>
            <person name="Warren B."/>
            <person name="Marsh K."/>
            <person name="Snowden K.C."/>
            <person name="Lin-Wang K."/>
            <person name="Brian L."/>
            <person name="Martinez-Sanchez M."/>
            <person name="Wang M."/>
            <person name="Ileperuma N."/>
            <person name="Macnee N."/>
            <person name="Campin R."/>
            <person name="McAtee P."/>
            <person name="Drummond R.S.M."/>
            <person name="Espley R.V."/>
            <person name="Ireland H.S."/>
            <person name="Wu R."/>
            <person name="Atkinson R.G."/>
            <person name="Karunairetnam S."/>
            <person name="Bulley S."/>
            <person name="Chunkath S."/>
            <person name="Hanley Z."/>
            <person name="Storey R."/>
            <person name="Thrimawithana A.H."/>
            <person name="Thomson S."/>
            <person name="David C."/>
            <person name="Testolin R."/>
            <person name="Huang H."/>
            <person name="Hellens R.P."/>
            <person name="Schaffer R.J."/>
        </authorList>
    </citation>
    <scope>NUCLEOTIDE SEQUENCE [LARGE SCALE GENOMIC DNA]</scope>
    <source>
        <strain evidence="7">cv. Red5</strain>
    </source>
</reference>
<dbReference type="PANTHER" id="PTHR36710">
    <property type="entry name" value="PECTINESTERASE INHIBITOR-LIKE"/>
    <property type="match status" value="1"/>
</dbReference>
<feature type="domain" description="Pectinesterase inhibitor" evidence="5">
    <location>
        <begin position="34"/>
        <end position="179"/>
    </location>
</feature>
<dbReference type="NCBIfam" id="TIGR01614">
    <property type="entry name" value="PME_inhib"/>
    <property type="match status" value="1"/>
</dbReference>
<dbReference type="InterPro" id="IPR006501">
    <property type="entry name" value="Pectinesterase_inhib_dom"/>
</dbReference>
<reference evidence="6 7" key="1">
    <citation type="submission" date="2017-07" db="EMBL/GenBank/DDBJ databases">
        <title>An improved, manually edited Actinidia chinensis var. chinensis (kiwifruit) genome highlights the challenges associated with draft genomes and gene prediction in plants.</title>
        <authorList>
            <person name="Pilkington S."/>
            <person name="Crowhurst R."/>
            <person name="Hilario E."/>
            <person name="Nardozza S."/>
            <person name="Fraser L."/>
            <person name="Peng Y."/>
            <person name="Gunaseelan K."/>
            <person name="Simpson R."/>
            <person name="Tahir J."/>
            <person name="Deroles S."/>
            <person name="Templeton K."/>
            <person name="Luo Z."/>
            <person name="Davy M."/>
            <person name="Cheng C."/>
            <person name="Mcneilage M."/>
            <person name="Scaglione D."/>
            <person name="Liu Y."/>
            <person name="Zhang Q."/>
            <person name="Datson P."/>
            <person name="De Silva N."/>
            <person name="Gardiner S."/>
            <person name="Bassett H."/>
            <person name="Chagne D."/>
            <person name="Mccallum J."/>
            <person name="Dzierzon H."/>
            <person name="Deng C."/>
            <person name="Wang Y.-Y."/>
            <person name="Barron N."/>
            <person name="Manako K."/>
            <person name="Bowen J."/>
            <person name="Foster T."/>
            <person name="Erridge Z."/>
            <person name="Tiffin H."/>
            <person name="Waite C."/>
            <person name="Davies K."/>
            <person name="Grierson E."/>
            <person name="Laing W."/>
            <person name="Kirk R."/>
            <person name="Chen X."/>
            <person name="Wood M."/>
            <person name="Montefiori M."/>
            <person name="Brummell D."/>
            <person name="Schwinn K."/>
            <person name="Catanach A."/>
            <person name="Fullerton C."/>
            <person name="Li D."/>
            <person name="Meiyalaghan S."/>
            <person name="Nieuwenhuizen N."/>
            <person name="Read N."/>
            <person name="Prakash R."/>
            <person name="Hunter D."/>
            <person name="Zhang H."/>
            <person name="Mckenzie M."/>
            <person name="Knabel M."/>
            <person name="Harris A."/>
            <person name="Allan A."/>
            <person name="Chen A."/>
            <person name="Janssen B."/>
            <person name="Plunkett B."/>
            <person name="Dwamena C."/>
            <person name="Voogd C."/>
            <person name="Leif D."/>
            <person name="Lafferty D."/>
            <person name="Souleyre E."/>
            <person name="Varkonyi-Gasic E."/>
            <person name="Gambi F."/>
            <person name="Hanley J."/>
            <person name="Yao J.-L."/>
            <person name="Cheung J."/>
            <person name="David K."/>
            <person name="Warren B."/>
            <person name="Marsh K."/>
            <person name="Snowden K."/>
            <person name="Lin-Wang K."/>
            <person name="Brian L."/>
            <person name="Martinez-Sanchez M."/>
            <person name="Wang M."/>
            <person name="Ileperuma N."/>
            <person name="Macnee N."/>
            <person name="Campin R."/>
            <person name="Mcatee P."/>
            <person name="Drummond R."/>
            <person name="Espley R."/>
            <person name="Ireland H."/>
            <person name="Wu R."/>
            <person name="Atkinson R."/>
            <person name="Karunairetnam S."/>
            <person name="Bulley S."/>
            <person name="Chunkath S."/>
            <person name="Hanley Z."/>
            <person name="Storey R."/>
            <person name="Thrimawithana A."/>
            <person name="Thomson S."/>
            <person name="David C."/>
            <person name="Testolin R."/>
        </authorList>
    </citation>
    <scope>NUCLEOTIDE SEQUENCE [LARGE SCALE GENOMIC DNA]</scope>
    <source>
        <strain evidence="7">cv. Red5</strain>
        <tissue evidence="6">Young leaf</tissue>
    </source>
</reference>
<dbReference type="SUPFAM" id="SSF101148">
    <property type="entry name" value="Plant invertase/pectin methylesterase inhibitor"/>
    <property type="match status" value="1"/>
</dbReference>
<evidence type="ECO:0000256" key="2">
    <source>
        <dbReference type="ARBA" id="ARBA00023157"/>
    </source>
</evidence>
<keyword evidence="7" id="KW-1185">Reference proteome</keyword>
<dbReference type="Gramene" id="PSS03116">
    <property type="protein sequence ID" value="PSS03116"/>
    <property type="gene ID" value="CEY00_Acc21499"/>
</dbReference>
<proteinExistence type="inferred from homology"/>
<protein>
    <submittedName>
        <fullName evidence="6">Pectinesterase</fullName>
    </submittedName>
</protein>
<comment type="caution">
    <text evidence="6">The sequence shown here is derived from an EMBL/GenBank/DDBJ whole genome shotgun (WGS) entry which is preliminary data.</text>
</comment>
<evidence type="ECO:0000313" key="7">
    <source>
        <dbReference type="Proteomes" id="UP000241394"/>
    </source>
</evidence>
<dbReference type="InterPro" id="IPR035513">
    <property type="entry name" value="Invertase/methylesterase_inhib"/>
</dbReference>
<evidence type="ECO:0000256" key="3">
    <source>
        <dbReference type="ARBA" id="ARBA00038471"/>
    </source>
</evidence>
<evidence type="ECO:0000259" key="5">
    <source>
        <dbReference type="SMART" id="SM00856"/>
    </source>
</evidence>
<accession>A0A2R6Q769</accession>